<gene>
    <name evidence="8" type="ORF">SAMN05216550_12680</name>
</gene>
<feature type="region of interest" description="Disordered" evidence="6">
    <location>
        <begin position="196"/>
        <end position="246"/>
    </location>
</feature>
<evidence type="ECO:0000256" key="2">
    <source>
        <dbReference type="ARBA" id="ARBA00022801"/>
    </source>
</evidence>
<keyword evidence="4" id="KW-0067">ATP-binding</keyword>
<dbReference type="PANTHER" id="PTHR47959">
    <property type="entry name" value="ATP-DEPENDENT RNA HELICASE RHLE-RELATED"/>
    <property type="match status" value="1"/>
</dbReference>
<dbReference type="InterPro" id="IPR027417">
    <property type="entry name" value="P-loop_NTPase"/>
</dbReference>
<reference evidence="8 9" key="1">
    <citation type="submission" date="2016-10" db="EMBL/GenBank/DDBJ databases">
        <authorList>
            <person name="Varghese N."/>
            <person name="Submissions S."/>
        </authorList>
    </citation>
    <scope>NUCLEOTIDE SEQUENCE [LARGE SCALE GENOMIC DNA]</scope>
    <source>
        <strain evidence="8 9">LMG 22274</strain>
    </source>
</reference>
<organism evidence="8 9">
    <name type="scientific">Paraburkholderia tropica</name>
    <dbReference type="NCBI Taxonomy" id="92647"/>
    <lineage>
        <taxon>Bacteria</taxon>
        <taxon>Pseudomonadati</taxon>
        <taxon>Pseudomonadota</taxon>
        <taxon>Betaproteobacteria</taxon>
        <taxon>Burkholderiales</taxon>
        <taxon>Burkholderiaceae</taxon>
        <taxon>Paraburkholderia</taxon>
    </lineage>
</organism>
<dbReference type="GO" id="GO:0016787">
    <property type="term" value="F:hydrolase activity"/>
    <property type="evidence" value="ECO:0007669"/>
    <property type="project" value="UniProtKB-KW"/>
</dbReference>
<dbReference type="AlphaFoldDB" id="A0AAQ1JY16"/>
<dbReference type="Proteomes" id="UP000183529">
    <property type="component" value="Unassembled WGS sequence"/>
</dbReference>
<evidence type="ECO:0000256" key="6">
    <source>
        <dbReference type="SAM" id="MobiDB-lite"/>
    </source>
</evidence>
<keyword evidence="2" id="KW-0378">Hydrolase</keyword>
<dbReference type="InterPro" id="IPR050079">
    <property type="entry name" value="DEAD_box_RNA_helicase"/>
</dbReference>
<keyword evidence="3 8" id="KW-0347">Helicase</keyword>
<dbReference type="PROSITE" id="PS51194">
    <property type="entry name" value="HELICASE_CTER"/>
    <property type="match status" value="1"/>
</dbReference>
<accession>A0AAQ1JY16</accession>
<evidence type="ECO:0000313" key="9">
    <source>
        <dbReference type="Proteomes" id="UP000183529"/>
    </source>
</evidence>
<feature type="compositionally biased region" description="Basic residues" evidence="6">
    <location>
        <begin position="219"/>
        <end position="246"/>
    </location>
</feature>
<dbReference type="Pfam" id="PF00271">
    <property type="entry name" value="Helicase_C"/>
    <property type="match status" value="1"/>
</dbReference>
<evidence type="ECO:0000259" key="7">
    <source>
        <dbReference type="PROSITE" id="PS51194"/>
    </source>
</evidence>
<proteinExistence type="inferred from homology"/>
<evidence type="ECO:0000256" key="5">
    <source>
        <dbReference type="ARBA" id="ARBA00038437"/>
    </source>
</evidence>
<evidence type="ECO:0000313" key="8">
    <source>
        <dbReference type="EMBL" id="SEK14107.1"/>
    </source>
</evidence>
<dbReference type="SMART" id="SM00490">
    <property type="entry name" value="HELICc"/>
    <property type="match status" value="1"/>
</dbReference>
<dbReference type="PANTHER" id="PTHR47959:SF13">
    <property type="entry name" value="ATP-DEPENDENT RNA HELICASE RHLE"/>
    <property type="match status" value="1"/>
</dbReference>
<sequence length="265" mass="29458">MFAALPAKRQTLLFSATFTDDIRTMAAGILRSPVDISVSLPNATASRIKQWVVPVDKRNKPDLFMHLVARNHWKHALVFVKTRNRVDYLAAMLDEAGYAVDTIRGDKPQPARLRALERFKTGEVQMLVATDVAARGLDIDDLPLVINVDLPIVAQDYVHRTGRAGASGVAVSLVCADEAPQLAAIEALIRQTLPREEEPGFEADHRVPQTSTTGEIVKKPKKPKNPKCRKPRRSPRKRLGRSRVRKLARTNISPLCSARLPRITT</sequence>
<protein>
    <submittedName>
        <fullName evidence="8">Helicase conserved C-terminal domain-containing protein</fullName>
    </submittedName>
</protein>
<dbReference type="GO" id="GO:0005524">
    <property type="term" value="F:ATP binding"/>
    <property type="evidence" value="ECO:0007669"/>
    <property type="project" value="UniProtKB-KW"/>
</dbReference>
<evidence type="ECO:0000256" key="3">
    <source>
        <dbReference type="ARBA" id="ARBA00022806"/>
    </source>
</evidence>
<evidence type="ECO:0000256" key="1">
    <source>
        <dbReference type="ARBA" id="ARBA00022741"/>
    </source>
</evidence>
<name>A0AAQ1JY16_9BURK</name>
<comment type="caution">
    <text evidence="8">The sequence shown here is derived from an EMBL/GenBank/DDBJ whole genome shotgun (WGS) entry which is preliminary data.</text>
</comment>
<dbReference type="Gene3D" id="3.40.50.300">
    <property type="entry name" value="P-loop containing nucleotide triphosphate hydrolases"/>
    <property type="match status" value="2"/>
</dbReference>
<feature type="compositionally biased region" description="Basic and acidic residues" evidence="6">
    <location>
        <begin position="196"/>
        <end position="207"/>
    </location>
</feature>
<feature type="domain" description="Helicase C-terminal" evidence="7">
    <location>
        <begin position="47"/>
        <end position="206"/>
    </location>
</feature>
<dbReference type="SUPFAM" id="SSF52540">
    <property type="entry name" value="P-loop containing nucleoside triphosphate hydrolases"/>
    <property type="match status" value="1"/>
</dbReference>
<dbReference type="GO" id="GO:0005829">
    <property type="term" value="C:cytosol"/>
    <property type="evidence" value="ECO:0007669"/>
    <property type="project" value="TreeGrafter"/>
</dbReference>
<evidence type="ECO:0000256" key="4">
    <source>
        <dbReference type="ARBA" id="ARBA00022840"/>
    </source>
</evidence>
<dbReference type="EMBL" id="FNZM01000026">
    <property type="protein sequence ID" value="SEK14107.1"/>
    <property type="molecule type" value="Genomic_DNA"/>
</dbReference>
<dbReference type="CDD" id="cd18787">
    <property type="entry name" value="SF2_C_DEAD"/>
    <property type="match status" value="1"/>
</dbReference>
<dbReference type="InterPro" id="IPR001650">
    <property type="entry name" value="Helicase_C-like"/>
</dbReference>
<dbReference type="GO" id="GO:0003724">
    <property type="term" value="F:RNA helicase activity"/>
    <property type="evidence" value="ECO:0007669"/>
    <property type="project" value="TreeGrafter"/>
</dbReference>
<comment type="similarity">
    <text evidence="5">Belongs to the DEAD box helicase family.</text>
</comment>
<keyword evidence="1" id="KW-0547">Nucleotide-binding</keyword>